<accession>A0A409Y515</accession>
<gene>
    <name evidence="2" type="ORF">CVT26_003307</name>
</gene>
<dbReference type="Proteomes" id="UP000284706">
    <property type="component" value="Unassembled WGS sequence"/>
</dbReference>
<evidence type="ECO:0000256" key="1">
    <source>
        <dbReference type="SAM" id="MobiDB-lite"/>
    </source>
</evidence>
<sequence length="240" mass="26699">MFSIDWSPAGRAVPRSDIVELIRQYRSTIELVKEAYNSRYSQKASGAHRRPSEGTKRNWMPDREGGKVATFRWALVAIGLTEDCCRILEPLVLCVNDVGYEREGGSGRAASRQEIGPKYPASGKVEARADDVAESLALVVPYLSNDSPVTPFIRRSESNTPSLTISRRNSSKLVLFVYRGIWAVFNQAGQGSVHNRVFYLPLRERQERVFGSDFRAVSPLHMALGAPSPHPLPARRKVSG</sequence>
<evidence type="ECO:0000313" key="2">
    <source>
        <dbReference type="EMBL" id="PPQ98083.1"/>
    </source>
</evidence>
<keyword evidence="3" id="KW-1185">Reference proteome</keyword>
<reference evidence="2 3" key="1">
    <citation type="journal article" date="2018" name="Evol. Lett.">
        <title>Horizontal gene cluster transfer increased hallucinogenic mushroom diversity.</title>
        <authorList>
            <person name="Reynolds H.T."/>
            <person name="Vijayakumar V."/>
            <person name="Gluck-Thaler E."/>
            <person name="Korotkin H.B."/>
            <person name="Matheny P.B."/>
            <person name="Slot J.C."/>
        </authorList>
    </citation>
    <scope>NUCLEOTIDE SEQUENCE [LARGE SCALE GENOMIC DNA]</scope>
    <source>
        <strain evidence="2 3">SRW20</strain>
    </source>
</reference>
<dbReference type="InParanoid" id="A0A409Y515"/>
<feature type="compositionally biased region" description="Basic and acidic residues" evidence="1">
    <location>
        <begin position="50"/>
        <end position="61"/>
    </location>
</feature>
<protein>
    <submittedName>
        <fullName evidence="2">Uncharacterized protein</fullName>
    </submittedName>
</protein>
<dbReference type="EMBL" id="NHYE01001149">
    <property type="protein sequence ID" value="PPQ98083.1"/>
    <property type="molecule type" value="Genomic_DNA"/>
</dbReference>
<feature type="region of interest" description="Disordered" evidence="1">
    <location>
        <begin position="42"/>
        <end position="61"/>
    </location>
</feature>
<comment type="caution">
    <text evidence="2">The sequence shown here is derived from an EMBL/GenBank/DDBJ whole genome shotgun (WGS) entry which is preliminary data.</text>
</comment>
<evidence type="ECO:0000313" key="3">
    <source>
        <dbReference type="Proteomes" id="UP000284706"/>
    </source>
</evidence>
<proteinExistence type="predicted"/>
<name>A0A409Y515_9AGAR</name>
<dbReference type="AlphaFoldDB" id="A0A409Y515"/>
<organism evidence="2 3">
    <name type="scientific">Gymnopilus dilepis</name>
    <dbReference type="NCBI Taxonomy" id="231916"/>
    <lineage>
        <taxon>Eukaryota</taxon>
        <taxon>Fungi</taxon>
        <taxon>Dikarya</taxon>
        <taxon>Basidiomycota</taxon>
        <taxon>Agaricomycotina</taxon>
        <taxon>Agaricomycetes</taxon>
        <taxon>Agaricomycetidae</taxon>
        <taxon>Agaricales</taxon>
        <taxon>Agaricineae</taxon>
        <taxon>Hymenogastraceae</taxon>
        <taxon>Gymnopilus</taxon>
    </lineage>
</organism>